<dbReference type="SMART" id="SM00382">
    <property type="entry name" value="AAA"/>
    <property type="match status" value="1"/>
</dbReference>
<dbReference type="CDD" id="cd03295">
    <property type="entry name" value="ABC_OpuCA_Osmoprotection"/>
    <property type="match status" value="1"/>
</dbReference>
<evidence type="ECO:0000256" key="6">
    <source>
        <dbReference type="ARBA" id="ARBA00023016"/>
    </source>
</evidence>
<dbReference type="SMART" id="SM00116">
    <property type="entry name" value="CBS"/>
    <property type="match status" value="2"/>
</dbReference>
<organism evidence="14 15">
    <name type="scientific">Listeria grandensis</name>
    <dbReference type="NCBI Taxonomy" id="1494963"/>
    <lineage>
        <taxon>Bacteria</taxon>
        <taxon>Bacillati</taxon>
        <taxon>Bacillota</taxon>
        <taxon>Bacilli</taxon>
        <taxon>Bacillales</taxon>
        <taxon>Listeriaceae</taxon>
        <taxon>Listeria</taxon>
    </lineage>
</organism>
<dbReference type="InterPro" id="IPR027417">
    <property type="entry name" value="P-loop_NTPase"/>
</dbReference>
<keyword evidence="11" id="KW-0997">Cell inner membrane</keyword>
<evidence type="ECO:0000256" key="9">
    <source>
        <dbReference type="ARBA" id="ARBA00063934"/>
    </source>
</evidence>
<dbReference type="CDD" id="cd04583">
    <property type="entry name" value="CBS_pair_ABC_OpuCA_assoc"/>
    <property type="match status" value="1"/>
</dbReference>
<dbReference type="Proteomes" id="UP000535908">
    <property type="component" value="Unassembled WGS sequence"/>
</dbReference>
<comment type="subunit">
    <text evidence="9">The complex is composed of two ATP-binding proteins (OpuCA), two transmembrane proteins (OpuCB and OpuCD) and a solute-binding protein (OpuCC).</text>
</comment>
<evidence type="ECO:0000256" key="2">
    <source>
        <dbReference type="ARBA" id="ARBA00022448"/>
    </source>
</evidence>
<dbReference type="InterPro" id="IPR046342">
    <property type="entry name" value="CBS_dom_sf"/>
</dbReference>
<feature type="domain" description="CBS" evidence="13">
    <location>
        <begin position="315"/>
        <end position="373"/>
    </location>
</feature>
<dbReference type="PROSITE" id="PS50893">
    <property type="entry name" value="ABC_TRANSPORTER_2"/>
    <property type="match status" value="1"/>
</dbReference>
<keyword evidence="5 11" id="KW-0067">ATP-binding</keyword>
<dbReference type="Pfam" id="PF00005">
    <property type="entry name" value="ABC_tran"/>
    <property type="match status" value="1"/>
</dbReference>
<dbReference type="InterPro" id="IPR005892">
    <property type="entry name" value="Gly-betaine_transp_ATP-bd"/>
</dbReference>
<keyword evidence="6" id="KW-0346">Stress response</keyword>
<keyword evidence="2 11" id="KW-0813">Transport</keyword>
<dbReference type="GO" id="GO:0006865">
    <property type="term" value="P:amino acid transport"/>
    <property type="evidence" value="ECO:0007669"/>
    <property type="project" value="UniProtKB-UniRule"/>
</dbReference>
<comment type="caution">
    <text evidence="14">The sequence shown here is derived from an EMBL/GenBank/DDBJ whole genome shotgun (WGS) entry which is preliminary data.</text>
</comment>
<dbReference type="Gene3D" id="3.10.580.10">
    <property type="entry name" value="CBS-domain"/>
    <property type="match status" value="1"/>
</dbReference>
<dbReference type="InterPro" id="IPR017871">
    <property type="entry name" value="ABC_transporter-like_CS"/>
</dbReference>
<evidence type="ECO:0000256" key="7">
    <source>
        <dbReference type="ARBA" id="ARBA00023122"/>
    </source>
</evidence>
<evidence type="ECO:0000313" key="14">
    <source>
        <dbReference type="EMBL" id="MBC1934957.1"/>
    </source>
</evidence>
<dbReference type="InterPro" id="IPR003593">
    <property type="entry name" value="AAA+_ATPase"/>
</dbReference>
<dbReference type="PANTHER" id="PTHR43117">
    <property type="entry name" value="OSMOPROTECTANT IMPORT ATP-BINDING PROTEIN OSMV"/>
    <property type="match status" value="1"/>
</dbReference>
<reference evidence="14 15" key="1">
    <citation type="submission" date="2020-03" db="EMBL/GenBank/DDBJ databases">
        <title>Soil Listeria distribution.</title>
        <authorList>
            <person name="Liao J."/>
            <person name="Wiedmann M."/>
        </authorList>
    </citation>
    <scope>NUCLEOTIDE SEQUENCE [LARGE SCALE GENOMIC DNA]</scope>
    <source>
        <strain evidence="14 15">FSL L7-0741</strain>
    </source>
</reference>
<accession>A0A7X1CNJ6</accession>
<dbReference type="RefSeq" id="WP_036065056.1">
    <property type="nucleotide sequence ID" value="NZ_JAARRE010000001.1"/>
</dbReference>
<dbReference type="EC" id="7.6.2.9" evidence="11"/>
<dbReference type="GO" id="GO:0005524">
    <property type="term" value="F:ATP binding"/>
    <property type="evidence" value="ECO:0007669"/>
    <property type="project" value="UniProtKB-UniRule"/>
</dbReference>
<dbReference type="NCBIfam" id="TIGR01186">
    <property type="entry name" value="proV"/>
    <property type="match status" value="1"/>
</dbReference>
<comment type="similarity">
    <text evidence="1 11">Belongs to the ABC transporter superfamily.</text>
</comment>
<dbReference type="FunFam" id="3.40.50.300:FF:000425">
    <property type="entry name" value="Probable ABC transporter, ATP-binding subunit"/>
    <property type="match status" value="1"/>
</dbReference>
<dbReference type="AlphaFoldDB" id="A0A7X1CNJ6"/>
<dbReference type="InterPro" id="IPR003439">
    <property type="entry name" value="ABC_transporter-like_ATP-bd"/>
</dbReference>
<dbReference type="GO" id="GO:0005886">
    <property type="term" value="C:plasma membrane"/>
    <property type="evidence" value="ECO:0007669"/>
    <property type="project" value="UniProtKB-SubCell"/>
</dbReference>
<evidence type="ECO:0000256" key="8">
    <source>
        <dbReference type="ARBA" id="ARBA00052482"/>
    </source>
</evidence>
<comment type="subunit">
    <text evidence="11">The complex is probably composed of two ATP-binding proteins, two transmembrane proteins and a solute-binding protein.</text>
</comment>
<dbReference type="InterPro" id="IPR000644">
    <property type="entry name" value="CBS_dom"/>
</dbReference>
<sequence>MLRFEHVSKIYKGGKTAVNDLNLDIDRGEFICFIGPSGCGKTTTMKMINRLIEPSSGQIFINDKDIMKEDPVKLRRSIGYVIQQIGLMPHMTIRENIVLVPKLLKWSEEKKNERALELIKLVDLPEEYLDRYPYELSGGQQQRIGVLRALAAEQNLILMDEPFGALDPITRDSLQEEFKNLQRELGKTIIFVTHDMDEAIKLADRIVIMRGGEVVQFDTPDEILRNPADKFVEDFIGKDRLIEARPNVTNVEQIMNNTPVSITADKSLQAAIQLMKERRVDTLLVTDDQNVLKGIIDVEAIEHNRRTATSVVDILDKNVFYVRKDALLRDTMQRILKRGFKYVPVVDEKNRLVGIVTRASLVDIVYDSIWGDLEEVAAEQAEATKELEKEEVHE</sequence>
<evidence type="ECO:0000259" key="12">
    <source>
        <dbReference type="PROSITE" id="PS50893"/>
    </source>
</evidence>
<keyword evidence="3" id="KW-0677">Repeat</keyword>
<feature type="domain" description="ABC transporter" evidence="12">
    <location>
        <begin position="2"/>
        <end position="236"/>
    </location>
</feature>
<dbReference type="PANTHER" id="PTHR43117:SF3">
    <property type="entry name" value="CHOLINE TRANSPORT ATP-BINDING PROTEIN OPUBA"/>
    <property type="match status" value="1"/>
</dbReference>
<name>A0A7X1CNJ6_9LIST</name>
<dbReference type="GO" id="GO:0031460">
    <property type="term" value="P:glycine betaine transport"/>
    <property type="evidence" value="ECO:0007669"/>
    <property type="project" value="InterPro"/>
</dbReference>
<comment type="subcellular location">
    <subcellularLocation>
        <location evidence="11">Cell inner membrane</location>
        <topology evidence="11">Peripheral membrane protein</topology>
    </subcellularLocation>
</comment>
<protein>
    <recommendedName>
        <fullName evidence="11">Quaternary amine transport ATP-binding protein</fullName>
        <ecNumber evidence="11">7.6.2.9</ecNumber>
    </recommendedName>
</protein>
<dbReference type="SUPFAM" id="SSF54631">
    <property type="entry name" value="CBS-domain pair"/>
    <property type="match status" value="1"/>
</dbReference>
<dbReference type="PROSITE" id="PS51371">
    <property type="entry name" value="CBS"/>
    <property type="match status" value="2"/>
</dbReference>
<keyword evidence="11" id="KW-1003">Cell membrane</keyword>
<dbReference type="EMBL" id="JAARWN010000001">
    <property type="protein sequence ID" value="MBC1934957.1"/>
    <property type="molecule type" value="Genomic_DNA"/>
</dbReference>
<evidence type="ECO:0000256" key="11">
    <source>
        <dbReference type="RuleBase" id="RU369116"/>
    </source>
</evidence>
<dbReference type="Gene3D" id="3.40.50.300">
    <property type="entry name" value="P-loop containing nucleotide triphosphate hydrolases"/>
    <property type="match status" value="1"/>
</dbReference>
<evidence type="ECO:0000313" key="15">
    <source>
        <dbReference type="Proteomes" id="UP000535908"/>
    </source>
</evidence>
<evidence type="ECO:0000256" key="10">
    <source>
        <dbReference type="PROSITE-ProRule" id="PRU00703"/>
    </source>
</evidence>
<gene>
    <name evidence="14" type="ORF">HCA69_01175</name>
</gene>
<keyword evidence="4 11" id="KW-0547">Nucleotide-binding</keyword>
<keyword evidence="11" id="KW-0472">Membrane</keyword>
<dbReference type="PROSITE" id="PS00211">
    <property type="entry name" value="ABC_TRANSPORTER_1"/>
    <property type="match status" value="1"/>
</dbReference>
<dbReference type="Pfam" id="PF00571">
    <property type="entry name" value="CBS"/>
    <property type="match status" value="2"/>
</dbReference>
<evidence type="ECO:0000256" key="4">
    <source>
        <dbReference type="ARBA" id="ARBA00022741"/>
    </source>
</evidence>
<keyword evidence="7 10" id="KW-0129">CBS domain</keyword>
<evidence type="ECO:0000256" key="1">
    <source>
        <dbReference type="ARBA" id="ARBA00005417"/>
    </source>
</evidence>
<dbReference type="GO" id="GO:0015418">
    <property type="term" value="F:ABC-type quaternary ammonium compound transporting activity"/>
    <property type="evidence" value="ECO:0007669"/>
    <property type="project" value="UniProtKB-EC"/>
</dbReference>
<comment type="catalytic activity">
    <reaction evidence="8">
        <text>a quaternary ammonium(out) + ATP + H2O = a quaternary ammonium(in) + ADP + phosphate + H(+)</text>
        <dbReference type="Rhea" id="RHEA:11036"/>
        <dbReference type="ChEBI" id="CHEBI:15377"/>
        <dbReference type="ChEBI" id="CHEBI:15378"/>
        <dbReference type="ChEBI" id="CHEBI:30616"/>
        <dbReference type="ChEBI" id="CHEBI:35267"/>
        <dbReference type="ChEBI" id="CHEBI:43474"/>
        <dbReference type="ChEBI" id="CHEBI:456216"/>
        <dbReference type="EC" id="7.6.2.9"/>
    </reaction>
</comment>
<evidence type="ECO:0000259" key="13">
    <source>
        <dbReference type="PROSITE" id="PS51371"/>
    </source>
</evidence>
<feature type="domain" description="CBS" evidence="13">
    <location>
        <begin position="255"/>
        <end position="311"/>
    </location>
</feature>
<evidence type="ECO:0000256" key="3">
    <source>
        <dbReference type="ARBA" id="ARBA00022737"/>
    </source>
</evidence>
<proteinExistence type="inferred from homology"/>
<dbReference type="SUPFAM" id="SSF52540">
    <property type="entry name" value="P-loop containing nucleoside triphosphate hydrolases"/>
    <property type="match status" value="1"/>
</dbReference>
<dbReference type="GO" id="GO:0016887">
    <property type="term" value="F:ATP hydrolysis activity"/>
    <property type="evidence" value="ECO:0007669"/>
    <property type="project" value="UniProtKB-UniRule"/>
</dbReference>
<evidence type="ECO:0000256" key="5">
    <source>
        <dbReference type="ARBA" id="ARBA00022840"/>
    </source>
</evidence>